<keyword evidence="2" id="KW-1185">Reference proteome</keyword>
<gene>
    <name evidence="1" type="ORF">DVH24_003362</name>
</gene>
<dbReference type="AlphaFoldDB" id="A0A498IL34"/>
<name>A0A498IL34_MALDO</name>
<organism evidence="1 2">
    <name type="scientific">Malus domestica</name>
    <name type="common">Apple</name>
    <name type="synonym">Pyrus malus</name>
    <dbReference type="NCBI Taxonomy" id="3750"/>
    <lineage>
        <taxon>Eukaryota</taxon>
        <taxon>Viridiplantae</taxon>
        <taxon>Streptophyta</taxon>
        <taxon>Embryophyta</taxon>
        <taxon>Tracheophyta</taxon>
        <taxon>Spermatophyta</taxon>
        <taxon>Magnoliopsida</taxon>
        <taxon>eudicotyledons</taxon>
        <taxon>Gunneridae</taxon>
        <taxon>Pentapetalae</taxon>
        <taxon>rosids</taxon>
        <taxon>fabids</taxon>
        <taxon>Rosales</taxon>
        <taxon>Rosaceae</taxon>
        <taxon>Amygdaloideae</taxon>
        <taxon>Maleae</taxon>
        <taxon>Malus</taxon>
    </lineage>
</organism>
<reference evidence="1 2" key="1">
    <citation type="submission" date="2018-10" db="EMBL/GenBank/DDBJ databases">
        <title>A high-quality apple genome assembly.</title>
        <authorList>
            <person name="Hu J."/>
        </authorList>
    </citation>
    <scope>NUCLEOTIDE SEQUENCE [LARGE SCALE GENOMIC DNA]</scope>
    <source>
        <strain evidence="2">cv. HFTH1</strain>
        <tissue evidence="1">Young leaf</tissue>
    </source>
</reference>
<evidence type="ECO:0000313" key="1">
    <source>
        <dbReference type="EMBL" id="RXH82864.1"/>
    </source>
</evidence>
<dbReference type="Proteomes" id="UP000290289">
    <property type="component" value="Chromosome 11"/>
</dbReference>
<dbReference type="EMBL" id="RDQH01000337">
    <property type="protein sequence ID" value="RXH82864.1"/>
    <property type="molecule type" value="Genomic_DNA"/>
</dbReference>
<evidence type="ECO:0000313" key="2">
    <source>
        <dbReference type="Proteomes" id="UP000290289"/>
    </source>
</evidence>
<sequence length="75" mass="8362">MEWANPVYFKKHGLSSSIANASYNTSNPYSSKCPEMMTIIERHVRTVVRAWQPSSSTCSFTTGCDASVLLNDTQK</sequence>
<comment type="caution">
    <text evidence="1">The sequence shown here is derived from an EMBL/GenBank/DDBJ whole genome shotgun (WGS) entry which is preliminary data.</text>
</comment>
<proteinExistence type="predicted"/>
<accession>A0A498IL34</accession>
<protein>
    <submittedName>
        <fullName evidence="1">Uncharacterized protein</fullName>
    </submittedName>
</protein>